<dbReference type="PANTHER" id="PTHR11385">
    <property type="entry name" value="SERUM ALBUMIN-RELATED"/>
    <property type="match status" value="1"/>
</dbReference>
<dbReference type="FunCoup" id="A0A1S2ZRW6">
    <property type="interactions" value="333"/>
</dbReference>
<dbReference type="SMART" id="SM00103">
    <property type="entry name" value="ALBUMIN"/>
    <property type="match status" value="3"/>
</dbReference>
<evidence type="ECO:0000256" key="5">
    <source>
        <dbReference type="ARBA" id="ARBA00022685"/>
    </source>
</evidence>
<dbReference type="FunFam" id="1.10.246.10:FF:000001">
    <property type="entry name" value="Serum albumin"/>
    <property type="match status" value="2"/>
</dbReference>
<feature type="disulfide bond" evidence="17">
    <location>
        <begin position="302"/>
        <end position="313"/>
    </location>
</feature>
<protein>
    <recommendedName>
        <fullName evidence="14">Albumin</fullName>
    </recommendedName>
</protein>
<dbReference type="GO" id="GO:0008289">
    <property type="term" value="F:lipid binding"/>
    <property type="evidence" value="ECO:0007669"/>
    <property type="project" value="UniProtKB-KW"/>
</dbReference>
<gene>
    <name evidence="23" type="primary">ALB</name>
</gene>
<feature type="disulfide bond" evidence="17">
    <location>
        <begin position="485"/>
        <end position="501"/>
    </location>
</feature>
<keyword evidence="7 20" id="KW-0732">Signal</keyword>
<feature type="disulfide bond" evidence="17">
    <location>
        <begin position="99"/>
        <end position="115"/>
    </location>
</feature>
<dbReference type="InParanoid" id="A0A1S2ZRW6"/>
<feature type="disulfide bond" evidence="17">
    <location>
        <begin position="500"/>
        <end position="511"/>
    </location>
</feature>
<feature type="binding site" evidence="16">
    <location>
        <position position="279"/>
    </location>
    <ligand>
        <name>Ca(2+)</name>
        <dbReference type="ChEBI" id="CHEBI:29108"/>
        <label>2</label>
    </ligand>
</feature>
<evidence type="ECO:0000256" key="19">
    <source>
        <dbReference type="PIRSR" id="PIRSR002520-4"/>
    </source>
</evidence>
<keyword evidence="10 16" id="KW-0106">Calcium</keyword>
<feature type="disulfide bond" evidence="17">
    <location>
        <begin position="340"/>
        <end position="385"/>
    </location>
</feature>
<evidence type="ECO:0000256" key="16">
    <source>
        <dbReference type="PIRSR" id="PIRSR002520-1"/>
    </source>
</evidence>
<feature type="disulfide bond" evidence="17">
    <location>
        <begin position="384"/>
        <end position="393"/>
    </location>
</feature>
<evidence type="ECO:0000256" key="13">
    <source>
        <dbReference type="ARBA" id="ARBA00023157"/>
    </source>
</evidence>
<evidence type="ECO:0000256" key="8">
    <source>
        <dbReference type="ARBA" id="ARBA00022737"/>
    </source>
</evidence>
<feature type="chain" id="PRO_5010380158" description="Albumin" evidence="20">
    <location>
        <begin position="19"/>
        <end position="608"/>
    </location>
</feature>
<dbReference type="InterPro" id="IPR020858">
    <property type="entry name" value="Serum_albumin-like"/>
</dbReference>
<keyword evidence="9 16" id="KW-0862">Zinc</keyword>
<sequence length="608" mass="68511">MKWVTFLSLLFLISSAYSRGVIRRDAHKSEIAHRFSDLGEQNFKALVLITFSQFLQKCPYEEHVKLVKEVTDFAKGCVADESAENCEKSIHTLFGEKLCKMPSLREMYGEMADCCAKQDPERIDCFVQHKDDSPNLPPVVRPDPEVMCTAFQEDQLKFAGSYLYEVARRHPYFYAPELLYFAAKYKDVLAECCQAADKGACLTPKMDELKGKALVSAAQQRFKCAGLQKFGERAFKAYAVARMSQKFPAADFMEISKIVTDLTKIHKECCHGDLLECADDRADLAKYICENQDTISSKLKTCCDKPLLEKSHCIAEVERDDLPADLPSLAADFAEDKDVCKNYQEAKDVFLGTFLYEFSRRHPEYSPTMILRYAKGYEATLEKCCAGADPHSCYSKVFDDLKPLVEEPQKLVKENCELFSTVGEYQFQNALLVRYTKKIPQVSTPTLVDTVRKLGRVGTRCCGLPESERLLCVEDYLSLVLNHLCVLHEKTPVSDKVTKCCSESLVNRRPCFSALEADETYVPKDFSAETFTFHADICTLPDTEKEIKKQTTLVELLKHKPKATDAQLKTVMGDFTAFLTKCCAEADKEACFATEGPKLVATCQAALA</sequence>
<keyword evidence="3" id="KW-0964">Secreted</keyword>
<evidence type="ECO:0000313" key="23">
    <source>
        <dbReference type="RefSeq" id="XP_007523612.1"/>
    </source>
</evidence>
<dbReference type="Proteomes" id="UP001652624">
    <property type="component" value="Chromosome 3"/>
</dbReference>
<keyword evidence="22" id="KW-1185">Reference proteome</keyword>
<organism evidence="22 23">
    <name type="scientific">Erinaceus europaeus</name>
    <name type="common">Western European hedgehog</name>
    <dbReference type="NCBI Taxonomy" id="9365"/>
    <lineage>
        <taxon>Eukaryota</taxon>
        <taxon>Metazoa</taxon>
        <taxon>Chordata</taxon>
        <taxon>Craniata</taxon>
        <taxon>Vertebrata</taxon>
        <taxon>Euteleostomi</taxon>
        <taxon>Mammalia</taxon>
        <taxon>Eutheria</taxon>
        <taxon>Laurasiatheria</taxon>
        <taxon>Eulipotyphla</taxon>
        <taxon>Erinaceidae</taxon>
        <taxon>Erinaceinae</taxon>
        <taxon>Erinaceus</taxon>
    </lineage>
</organism>
<feature type="disulfide bond" evidence="17">
    <location>
        <begin position="461"/>
        <end position="472"/>
    </location>
</feature>
<accession>A0A1S2ZRW6</accession>
<dbReference type="InterPro" id="IPR000264">
    <property type="entry name" value="ALB/AFP/VDB"/>
</dbReference>
<feature type="binding site" evidence="16">
    <location>
        <position position="27"/>
    </location>
    <ligand>
        <name>Cu cation</name>
        <dbReference type="ChEBI" id="CHEBI:23378"/>
    </ligand>
</feature>
<evidence type="ECO:0000256" key="6">
    <source>
        <dbReference type="ARBA" id="ARBA00022723"/>
    </source>
</evidence>
<comment type="subunit">
    <text evidence="15">Interacts with FCGRT; this interaction regulates ALB homeostasis. Interacts with TASOR. In plasma, occurs in a covalently-linked complex with chromophore-bound alpha-1-microglobulin; this interaction does not prevent fatty acid binding to ALB.</text>
</comment>
<keyword evidence="13 17" id="KW-1015">Disulfide bond</keyword>
<feature type="disulfide bond" evidence="17">
    <location>
        <begin position="538"/>
        <end position="583"/>
    </location>
</feature>
<keyword evidence="2" id="KW-0488">Methylation</keyword>
<dbReference type="AlphaFoldDB" id="A0A1S2ZRW6"/>
<feature type="binding site" evidence="16">
    <location>
        <position position="91"/>
    </location>
    <ligand>
        <name>Zn(2+)</name>
        <dbReference type="ChEBI" id="CHEBI:29105"/>
    </ligand>
</feature>
<feature type="binding site" evidence="16">
    <location>
        <position position="273"/>
    </location>
    <ligand>
        <name>Zn(2+)</name>
        <dbReference type="ChEBI" id="CHEBI:29105"/>
    </ligand>
</feature>
<dbReference type="GO" id="GO:0072562">
    <property type="term" value="C:blood microparticle"/>
    <property type="evidence" value="ECO:0007669"/>
    <property type="project" value="TreeGrafter"/>
</dbReference>
<dbReference type="PROSITE" id="PS51438">
    <property type="entry name" value="ALBUMIN_2"/>
    <property type="match status" value="3"/>
</dbReference>
<feature type="binding site" evidence="16">
    <location>
        <position position="37"/>
    </location>
    <ligand>
        <name>Ca(2+)</name>
        <dbReference type="ChEBI" id="CHEBI:29108"/>
        <label>2</label>
    </ligand>
</feature>
<evidence type="ECO:0000256" key="14">
    <source>
        <dbReference type="ARBA" id="ARBA00039343"/>
    </source>
</evidence>
<evidence type="ECO:0000256" key="11">
    <source>
        <dbReference type="ARBA" id="ARBA00023008"/>
    </source>
</evidence>
<dbReference type="SUPFAM" id="SSF48552">
    <property type="entry name" value="Serum albumin-like"/>
    <property type="match status" value="3"/>
</dbReference>
<evidence type="ECO:0000256" key="20">
    <source>
        <dbReference type="SAM" id="SignalP"/>
    </source>
</evidence>
<feature type="disulfide bond" evidence="17">
    <location>
        <begin position="582"/>
        <end position="591"/>
    </location>
</feature>
<dbReference type="PROSITE" id="PS00212">
    <property type="entry name" value="ALBUMIN_1"/>
    <property type="match status" value="2"/>
</dbReference>
<evidence type="ECO:0000256" key="3">
    <source>
        <dbReference type="ARBA" id="ARBA00022525"/>
    </source>
</evidence>
<feature type="binding site" evidence="18">
    <location>
        <position position="264"/>
    </location>
    <ligand>
        <name>(4Z,15Z)-bilirubin IXalpha</name>
        <dbReference type="ChEBI" id="CHEBI:57977"/>
    </ligand>
</feature>
<keyword evidence="5" id="KW-0165">Cleavage on pair of basic residues</keyword>
<keyword evidence="8" id="KW-0677">Repeat</keyword>
<dbReference type="STRING" id="9365.ENSEEUP00000006959"/>
<feature type="disulfide bond" evidence="17">
    <location>
        <begin position="77"/>
        <end position="86"/>
    </location>
</feature>
<proteinExistence type="predicted"/>
<evidence type="ECO:0000259" key="21">
    <source>
        <dbReference type="PROSITE" id="PS51438"/>
    </source>
</evidence>
<dbReference type="PRINTS" id="PR00802">
    <property type="entry name" value="SERUMALBUMIN"/>
</dbReference>
<feature type="binding site" evidence="16">
    <location>
        <position position="30"/>
    </location>
    <ligand>
        <name>Ca(2+)</name>
        <dbReference type="ChEBI" id="CHEBI:29108"/>
        <label>1</label>
    </ligand>
</feature>
<evidence type="ECO:0000256" key="10">
    <source>
        <dbReference type="ARBA" id="ARBA00022837"/>
    </source>
</evidence>
<dbReference type="GO" id="GO:1903981">
    <property type="term" value="F:enterobactin binding"/>
    <property type="evidence" value="ECO:0007669"/>
    <property type="project" value="TreeGrafter"/>
</dbReference>
<feature type="domain" description="Albumin" evidence="21">
    <location>
        <begin position="211"/>
        <end position="403"/>
    </location>
</feature>
<feature type="domain" description="Albumin" evidence="21">
    <location>
        <begin position="19"/>
        <end position="210"/>
    </location>
</feature>
<dbReference type="GO" id="GO:0005737">
    <property type="term" value="C:cytoplasm"/>
    <property type="evidence" value="ECO:0007669"/>
    <property type="project" value="TreeGrafter"/>
</dbReference>
<feature type="disulfide bond" evidence="17">
    <location>
        <begin position="289"/>
        <end position="303"/>
    </location>
</feature>
<dbReference type="CDD" id="cd00015">
    <property type="entry name" value="ALBUMIN"/>
    <property type="match status" value="3"/>
</dbReference>
<dbReference type="Gene3D" id="1.10.246.10">
    <property type="match status" value="6"/>
</dbReference>
<dbReference type="InterPro" id="IPR014760">
    <property type="entry name" value="Serum_albumin_N"/>
</dbReference>
<feature type="binding site" evidence="16">
    <location>
        <position position="271"/>
    </location>
    <ligand>
        <name>Zn(2+)</name>
        <dbReference type="ChEBI" id="CHEBI:29105"/>
    </ligand>
</feature>
<dbReference type="FunFam" id="1.10.246.10:FF:000002">
    <property type="entry name" value="Serum albumin"/>
    <property type="match status" value="2"/>
</dbReference>
<feature type="disulfide bond" evidence="17">
    <location>
        <begin position="114"/>
        <end position="125"/>
    </location>
</feature>
<evidence type="ECO:0000256" key="7">
    <source>
        <dbReference type="ARBA" id="ARBA00022729"/>
    </source>
</evidence>
<dbReference type="FunFam" id="1.10.246.10:FF:000003">
    <property type="entry name" value="Serum albumin"/>
    <property type="match status" value="1"/>
</dbReference>
<reference evidence="23" key="1">
    <citation type="submission" date="2025-08" db="UniProtKB">
        <authorList>
            <consortium name="RefSeq"/>
        </authorList>
    </citation>
    <scope>IDENTIFICATION</scope>
</reference>
<dbReference type="InterPro" id="IPR021177">
    <property type="entry name" value="Serum_albumin/AFP/Afamin"/>
</dbReference>
<dbReference type="RefSeq" id="XP_007523612.1">
    <property type="nucleotide sequence ID" value="XM_007523550.3"/>
</dbReference>
<keyword evidence="12" id="KW-0446">Lipid-binding</keyword>
<feature type="signal peptide" evidence="20">
    <location>
        <begin position="1"/>
        <end position="18"/>
    </location>
</feature>
<evidence type="ECO:0000256" key="18">
    <source>
        <dbReference type="PIRSR" id="PIRSR002520-3"/>
    </source>
</evidence>
<feature type="binding site" evidence="16">
    <location>
        <position position="268"/>
    </location>
    <ligand>
        <name>Ca(2+)</name>
        <dbReference type="ChEBI" id="CHEBI:29108"/>
        <label>1</label>
    </ligand>
</feature>
<feature type="binding site" evidence="16">
    <location>
        <position position="283"/>
    </location>
    <ligand>
        <name>Ca(2+)</name>
        <dbReference type="ChEBI" id="CHEBI:29108"/>
        <label>2</label>
    </ligand>
</feature>
<dbReference type="SMR" id="A0A1S2ZRW6"/>
<evidence type="ECO:0000313" key="22">
    <source>
        <dbReference type="Proteomes" id="UP001652624"/>
    </source>
</evidence>
<dbReference type="PANTHER" id="PTHR11385:SF15">
    <property type="entry name" value="ALBUMIN"/>
    <property type="match status" value="1"/>
</dbReference>
<dbReference type="InterPro" id="IPR020857">
    <property type="entry name" value="Serum_albumin_CS"/>
</dbReference>
<comment type="subcellular location">
    <subcellularLocation>
        <location evidence="1">Secreted</location>
    </subcellularLocation>
</comment>
<dbReference type="GeneID" id="103113937"/>
<evidence type="ECO:0000256" key="1">
    <source>
        <dbReference type="ARBA" id="ARBA00004613"/>
    </source>
</evidence>
<feature type="disulfide bond" evidence="17">
    <location>
        <begin position="192"/>
        <end position="201"/>
    </location>
</feature>
<keyword evidence="4" id="KW-0597">Phosphoprotein</keyword>
<feature type="disulfide bond" evidence="17">
    <location>
        <begin position="224"/>
        <end position="270"/>
    </location>
</feature>
<evidence type="ECO:0000256" key="15">
    <source>
        <dbReference type="ARBA" id="ARBA00046891"/>
    </source>
</evidence>
<evidence type="ECO:0000256" key="17">
    <source>
        <dbReference type="PIRSR" id="PIRSR002520-2"/>
    </source>
</evidence>
<dbReference type="PIRSF" id="PIRSF002520">
    <property type="entry name" value="Serum_albumin_subgroup"/>
    <property type="match status" value="1"/>
</dbReference>
<dbReference type="eggNOG" id="ENOG502R7EA">
    <property type="taxonomic scope" value="Eukaryota"/>
</dbReference>
<evidence type="ECO:0000256" key="4">
    <source>
        <dbReference type="ARBA" id="ARBA00022553"/>
    </source>
</evidence>
<dbReference type="OrthoDB" id="9875082at2759"/>
<evidence type="ECO:0000256" key="2">
    <source>
        <dbReference type="ARBA" id="ARBA00022481"/>
    </source>
</evidence>
<name>A0A1S2ZRW6_ERIEU</name>
<keyword evidence="6 16" id="KW-0479">Metal-binding</keyword>
<feature type="disulfide bond" evidence="17">
    <location>
        <begin position="416"/>
        <end position="462"/>
    </location>
</feature>
<dbReference type="Pfam" id="PF00273">
    <property type="entry name" value="Serum_albumin"/>
    <property type="match status" value="3"/>
</dbReference>
<feature type="binding site" evidence="16">
    <location>
        <position position="276"/>
    </location>
    <ligand>
        <name>Ca(2+)</name>
        <dbReference type="ChEBI" id="CHEBI:29108"/>
        <label>1</label>
    </ligand>
</feature>
<feature type="disulfide bond" evidence="17">
    <location>
        <begin position="269"/>
        <end position="277"/>
    </location>
</feature>
<feature type="domain" description="Albumin" evidence="21">
    <location>
        <begin position="404"/>
        <end position="601"/>
    </location>
</feature>
<feature type="disulfide bond" evidence="17">
    <location>
        <begin position="148"/>
        <end position="193"/>
    </location>
</feature>
<evidence type="ECO:0000256" key="9">
    <source>
        <dbReference type="ARBA" id="ARBA00022833"/>
    </source>
</evidence>
<dbReference type="GO" id="GO:0046872">
    <property type="term" value="F:metal ion binding"/>
    <property type="evidence" value="ECO:0007669"/>
    <property type="project" value="UniProtKB-KW"/>
</dbReference>
<keyword evidence="11 16" id="KW-0186">Copper</keyword>
<feature type="site" description="Aspirin-acetylated lysine" evidence="19">
    <location>
        <position position="223"/>
    </location>
</feature>
<evidence type="ECO:0000256" key="12">
    <source>
        <dbReference type="ARBA" id="ARBA00023121"/>
    </source>
</evidence>
<dbReference type="CTD" id="213"/>